<dbReference type="VEuPathDB" id="TriTrypDB:ADEAN_000123200"/>
<feature type="compositionally biased region" description="Basic residues" evidence="1">
    <location>
        <begin position="61"/>
        <end position="77"/>
    </location>
</feature>
<evidence type="ECO:0000256" key="1">
    <source>
        <dbReference type="SAM" id="MobiDB-lite"/>
    </source>
</evidence>
<dbReference type="AlphaFoldDB" id="A0A7G2C2B8"/>
<evidence type="ECO:0000313" key="2">
    <source>
        <dbReference type="EMBL" id="CAD2213789.1"/>
    </source>
</evidence>
<protein>
    <recommendedName>
        <fullName evidence="4">SNF2 family N-terminal domain containing protein</fullName>
    </recommendedName>
</protein>
<keyword evidence="3" id="KW-1185">Reference proteome</keyword>
<feature type="compositionally biased region" description="Polar residues" evidence="1">
    <location>
        <begin position="90"/>
        <end position="99"/>
    </location>
</feature>
<feature type="compositionally biased region" description="Basic residues" evidence="1">
    <location>
        <begin position="478"/>
        <end position="493"/>
    </location>
</feature>
<organism evidence="2 3">
    <name type="scientific">Angomonas deanei</name>
    <dbReference type="NCBI Taxonomy" id="59799"/>
    <lineage>
        <taxon>Eukaryota</taxon>
        <taxon>Discoba</taxon>
        <taxon>Euglenozoa</taxon>
        <taxon>Kinetoplastea</taxon>
        <taxon>Metakinetoplastina</taxon>
        <taxon>Trypanosomatida</taxon>
        <taxon>Trypanosomatidae</taxon>
        <taxon>Strigomonadinae</taxon>
        <taxon>Angomonas</taxon>
    </lineage>
</organism>
<proteinExistence type="predicted"/>
<dbReference type="Proteomes" id="UP000515908">
    <property type="component" value="Chromosome 02"/>
</dbReference>
<evidence type="ECO:0000313" key="3">
    <source>
        <dbReference type="Proteomes" id="UP000515908"/>
    </source>
</evidence>
<gene>
    <name evidence="2" type="ORF">ADEAN_000123200</name>
</gene>
<name>A0A7G2C2B8_9TRYP</name>
<feature type="region of interest" description="Disordered" evidence="1">
    <location>
        <begin position="1"/>
        <end position="28"/>
    </location>
</feature>
<sequence>MPPKKKSSVKKAIPASSKRKKPEKEESVEEVISVADTTGTESVDTASVAFSDSSLEELFPNRKRGRGQTVKGGKKVQKTLTGETYKGERSTNPNSSGNIEPSLKTVPGIEKIKINYVKSEEEISNNPNPNISQKEFEEYLLQIIKDLSMLHSCGEKKPTLSYSSGEEELDYEANDVAEVPPEENGDEVDEEAEATLTPDAAANDSSNVCPNVQELTRLLKEHKVYDLIKRMAQPKGKGRVVKRDRQIMTNKLTEITRVNTTLLRAQKGNTAKNVSCIKQTYLFPCVVEFVLRLCSRVENDSSGLVSSLELLHFIMTEIQRSALNFAMLLFVSCPACLPMFYQRQKFSHALAFLSGVLYKAGLIKEEDLIEQEETNSVKVVFLLKVLEIEAEYFDPSTGIFSVFCKKNPNNRSSFWRQHSCPCAYTHQTVFQLLQFSGYGPRENCMIAPPHFVPWTFLSSVYDASLSIESEATGDCTGKKKGAKKQTKIQKGKKAAAAVDPTPTHEKWATTMLQHIRLESEVFDESNHNKRYNNIVLTHQYILSQMDPSKKNDAGFNLYILLKQTARDSPNYSLAGDRKAVESLLPLLDVTNHIALQLKGGDGEKCACTTLPYTSTYIEHHERHLAALVNSLEEEELIPFSCVPMKNSQYRSLLKEEQFYSRGAGVAYENQQDLFQTLSIDDIIFNACEAGNRLCDVEKELTTNEQSAHLLDQLHKTYIKNCTLKQHQIRNLLRMSRREETPFHGYFEFPLLQLITEANGNVSVSDGGSFFYCALNGSRRYVCDASTIQDGDADLRPTRGGFFCDSVGLGKTLSLIALSAHDRLVGETMKDGREVSERQKKESDSIVVCTRQRSSSSPCRFCKVVHRGAL</sequence>
<accession>A0A7G2C2B8</accession>
<evidence type="ECO:0008006" key="4">
    <source>
        <dbReference type="Google" id="ProtNLM"/>
    </source>
</evidence>
<feature type="region of interest" description="Disordered" evidence="1">
    <location>
        <begin position="59"/>
        <end position="104"/>
    </location>
</feature>
<feature type="region of interest" description="Disordered" evidence="1">
    <location>
        <begin position="476"/>
        <end position="500"/>
    </location>
</feature>
<dbReference type="EMBL" id="LR877146">
    <property type="protein sequence ID" value="CAD2213789.1"/>
    <property type="molecule type" value="Genomic_DNA"/>
</dbReference>
<reference evidence="2 3" key="1">
    <citation type="submission" date="2020-08" db="EMBL/GenBank/DDBJ databases">
        <authorList>
            <person name="Newling K."/>
            <person name="Davey J."/>
            <person name="Forrester S."/>
        </authorList>
    </citation>
    <scope>NUCLEOTIDE SEQUENCE [LARGE SCALE GENOMIC DNA]</scope>
    <source>
        <strain evidence="3">Crithidia deanei Carvalho (ATCC PRA-265)</strain>
    </source>
</reference>